<evidence type="ECO:0000313" key="1">
    <source>
        <dbReference type="EMBL" id="WSD04911.1"/>
    </source>
</evidence>
<dbReference type="Proteomes" id="UP001335325">
    <property type="component" value="Chromosome"/>
</dbReference>
<dbReference type="EMBL" id="CP109134">
    <property type="protein sequence ID" value="WSD04911.1"/>
    <property type="molecule type" value="Genomic_DNA"/>
</dbReference>
<proteinExistence type="predicted"/>
<organism evidence="1 2">
    <name type="scientific">Streptomyces hirsutus</name>
    <dbReference type="NCBI Taxonomy" id="35620"/>
    <lineage>
        <taxon>Bacteria</taxon>
        <taxon>Bacillati</taxon>
        <taxon>Actinomycetota</taxon>
        <taxon>Actinomycetes</taxon>
        <taxon>Kitasatosporales</taxon>
        <taxon>Streptomycetaceae</taxon>
        <taxon>Streptomyces</taxon>
    </lineage>
</organism>
<gene>
    <name evidence="1" type="ORF">OIE73_03500</name>
</gene>
<dbReference type="GeneID" id="91541604"/>
<name>A0ABZ1GHW3_9ACTN</name>
<keyword evidence="2" id="KW-1185">Reference proteome</keyword>
<sequence>MPGPILHQGATVQCPHGGRAEPSSAFTRVLVGGLPVTVQPVPYLVTGCALAPPPAANGPCATAAWSTASLRVLAGGAPVLLADSRATTVPSGTPLAVAAVQQRVVAS</sequence>
<dbReference type="RefSeq" id="WP_326751205.1">
    <property type="nucleotide sequence ID" value="NZ_CP109134.1"/>
</dbReference>
<protein>
    <submittedName>
        <fullName evidence="1">DUF4280 domain-containing protein</fullName>
    </submittedName>
</protein>
<evidence type="ECO:0000313" key="2">
    <source>
        <dbReference type="Proteomes" id="UP001335325"/>
    </source>
</evidence>
<accession>A0ABZ1GHW3</accession>
<reference evidence="1 2" key="1">
    <citation type="submission" date="2022-10" db="EMBL/GenBank/DDBJ databases">
        <title>The complete genomes of actinobacterial strains from the NBC collection.</title>
        <authorList>
            <person name="Joergensen T.S."/>
            <person name="Alvarez Arevalo M."/>
            <person name="Sterndorff E.B."/>
            <person name="Faurdal D."/>
            <person name="Vuksanovic O."/>
            <person name="Mourched A.-S."/>
            <person name="Charusanti P."/>
            <person name="Shaw S."/>
            <person name="Blin K."/>
            <person name="Weber T."/>
        </authorList>
    </citation>
    <scope>NUCLEOTIDE SEQUENCE [LARGE SCALE GENOMIC DNA]</scope>
    <source>
        <strain evidence="1 2">NBC 01753</strain>
    </source>
</reference>